<dbReference type="AlphaFoldDB" id="E6PZJ5"/>
<evidence type="ECO:0000313" key="1">
    <source>
        <dbReference type="EMBL" id="CBI00354.1"/>
    </source>
</evidence>
<protein>
    <recommendedName>
        <fullName evidence="2">Capsule assembly protein Wzi</fullName>
    </recommendedName>
</protein>
<evidence type="ECO:0008006" key="2">
    <source>
        <dbReference type="Google" id="ProtNLM"/>
    </source>
</evidence>
<comment type="caution">
    <text evidence="1">The sequence shown here is derived from an EMBL/GenBank/DDBJ whole genome shotgun (WGS) entry which is preliminary data.</text>
</comment>
<dbReference type="EMBL" id="CABN01000126">
    <property type="protein sequence ID" value="CBI00354.1"/>
    <property type="molecule type" value="Genomic_DNA"/>
</dbReference>
<dbReference type="Pfam" id="PF14052">
    <property type="entry name" value="Caps_assemb_Wzi"/>
    <property type="match status" value="1"/>
</dbReference>
<accession>E6PZJ5</accession>
<organism evidence="1">
    <name type="scientific">mine drainage metagenome</name>
    <dbReference type="NCBI Taxonomy" id="410659"/>
    <lineage>
        <taxon>unclassified sequences</taxon>
        <taxon>metagenomes</taxon>
        <taxon>ecological metagenomes</taxon>
    </lineage>
</organism>
<name>E6PZJ5_9ZZZZ</name>
<sequence>MASLLFVVVPAYAEGPAGAIVATGPAAPGSASPGMTALDQSAPAPACDLAPQGSPYIPLDYWLYPDLLRLYSLGYLDTAFLGLRPWTRLSVVHMLEETSAKLEDAPDTPANDEARSLYDALWHELNIDAEGPCLKHRGYFRLESTYSNERGISGTPLHDSFHLGQSVVNDYGRPIESGFNDYSGGSAYTVAGPFTLYVRTEAQYAPSAEGYSYALYSTLSNGDQVPPAGNEAQATIPLGPIGTKADMRLVEGYISAHVLGHDISFGKQDQWWGPGRGGAYAFSNNAENIYTFEINRSEPLHVPLLSRLTGPFRYEFLVGSLKGHTYFNDPWVHAEKISFKPTRNVEFGFERTVIWGGEGHVPITLHSFLKSFFSFQNVSLAEKTSTSDPGARFGAFDVNYRLPFLRNWLTFYTDSEAHDDVSPASAPRRAMFRTGLYLSHVPAAPKLDLRVEAIMDDPSTSASVHGQFQYWEYEVRQGYTNSGQIFGDWMGREAKGGQVWSTWHFNPKEWMTVNWRSQKAAKDFIPGGTTINDFGVQVVKRFATDLELDANFAYEGYKAPIYLPGKQNVTVTTIQLTWFPTRKVSF</sequence>
<dbReference type="InterPro" id="IPR038636">
    <property type="entry name" value="Wzi_sf"/>
</dbReference>
<dbReference type="InterPro" id="IPR026950">
    <property type="entry name" value="Caps_assemb_Wzi"/>
</dbReference>
<gene>
    <name evidence="1" type="ORF">CARN3_1372</name>
</gene>
<reference evidence="1" key="1">
    <citation type="submission" date="2009-10" db="EMBL/GenBank/DDBJ databases">
        <title>Diversity of trophic interactions inside an arsenic-rich microbial ecosystem.</title>
        <authorList>
            <person name="Bertin P.N."/>
            <person name="Heinrich-Salmeron A."/>
            <person name="Pelletier E."/>
            <person name="Goulhen-Chollet F."/>
            <person name="Arsene-Ploetze F."/>
            <person name="Gallien S."/>
            <person name="Calteau A."/>
            <person name="Vallenet D."/>
            <person name="Casiot C."/>
            <person name="Chane-Woon-Ming B."/>
            <person name="Giloteaux L."/>
            <person name="Barakat M."/>
            <person name="Bonnefoy V."/>
            <person name="Bruneel O."/>
            <person name="Chandler M."/>
            <person name="Cleiss J."/>
            <person name="Duran R."/>
            <person name="Elbaz-Poulichet F."/>
            <person name="Fonknechten N."/>
            <person name="Lauga B."/>
            <person name="Mornico D."/>
            <person name="Ortet P."/>
            <person name="Schaeffer C."/>
            <person name="Siguier P."/>
            <person name="Alexander Thil Smith A."/>
            <person name="Van Dorsselaer A."/>
            <person name="Weissenbach J."/>
            <person name="Medigue C."/>
            <person name="Le Paslier D."/>
        </authorList>
    </citation>
    <scope>NUCLEOTIDE SEQUENCE</scope>
</reference>
<proteinExistence type="predicted"/>
<dbReference type="Gene3D" id="2.40.160.130">
    <property type="entry name" value="Capsule assembly protein Wzi"/>
    <property type="match status" value="1"/>
</dbReference>